<evidence type="ECO:0000313" key="4">
    <source>
        <dbReference type="Proteomes" id="UP001327560"/>
    </source>
</evidence>
<feature type="domain" description="BSD" evidence="2">
    <location>
        <begin position="146"/>
        <end position="189"/>
    </location>
</feature>
<dbReference type="Gene3D" id="1.10.3970.10">
    <property type="entry name" value="BSD domain"/>
    <property type="match status" value="1"/>
</dbReference>
<dbReference type="SMART" id="SM00751">
    <property type="entry name" value="BSD"/>
    <property type="match status" value="1"/>
</dbReference>
<reference evidence="3 4" key="1">
    <citation type="submission" date="2023-10" db="EMBL/GenBank/DDBJ databases">
        <title>Chromosome-scale genome assembly provides insights into flower coloration mechanisms of Canna indica.</title>
        <authorList>
            <person name="Li C."/>
        </authorList>
    </citation>
    <scope>NUCLEOTIDE SEQUENCE [LARGE SCALE GENOMIC DNA]</scope>
    <source>
        <tissue evidence="3">Flower</tissue>
    </source>
</reference>
<evidence type="ECO:0000256" key="1">
    <source>
        <dbReference type="SAM" id="MobiDB-lite"/>
    </source>
</evidence>
<dbReference type="InterPro" id="IPR005607">
    <property type="entry name" value="BSD_dom"/>
</dbReference>
<dbReference type="PROSITE" id="PS50858">
    <property type="entry name" value="BSD"/>
    <property type="match status" value="1"/>
</dbReference>
<accession>A0AAQ3Q9E5</accession>
<feature type="region of interest" description="Disordered" evidence="1">
    <location>
        <begin position="34"/>
        <end position="61"/>
    </location>
</feature>
<sequence length="367" mass="41203">MALRGFHGVRDDLSEFGRHLVDIACFLAPLLPQPHRESPPPSPRHVAAPPPPQKKQRSSSRVISGIITDLSEIGGGFRTGLSRLSVAFRSSHDLARGSSPDREDDAMDIGVSHEVLEFIGSLVKSPVTWLEFPVSMDDEFHMSHTQREHVIAVERFNPDLTSLRLSLCSTYMSEESFWRIYFALLLPKLSKHESELLSTPQMMDSVRTMAIETQNNRPTTPSQDVHSESSPSLMGEKCASIHQEDDETWQDASVRKTRSRQSIDQWSEITNAVDTAAEATTLKPHDISLNDTIEGSAFVMERYMDSILAEAEQVPSSEFYFRRKKSSAGEKNTANIEMLKFKTSSNEDSGDWQAVEDSDFEILEKES</sequence>
<protein>
    <recommendedName>
        <fullName evidence="2">BSD domain-containing protein</fullName>
    </recommendedName>
</protein>
<proteinExistence type="predicted"/>
<dbReference type="SUPFAM" id="SSF140383">
    <property type="entry name" value="BSD domain-like"/>
    <property type="match status" value="1"/>
</dbReference>
<feature type="compositionally biased region" description="Acidic residues" evidence="1">
    <location>
        <begin position="348"/>
        <end position="361"/>
    </location>
</feature>
<gene>
    <name evidence="3" type="ORF">Cni_G09208</name>
</gene>
<dbReference type="PANTHER" id="PTHR31923">
    <property type="entry name" value="BSD DOMAIN-CONTAINING PROTEIN"/>
    <property type="match status" value="1"/>
</dbReference>
<feature type="region of interest" description="Disordered" evidence="1">
    <location>
        <begin position="344"/>
        <end position="367"/>
    </location>
</feature>
<dbReference type="EMBL" id="CP136892">
    <property type="protein sequence ID" value="WOL00495.1"/>
    <property type="molecule type" value="Genomic_DNA"/>
</dbReference>
<organism evidence="3 4">
    <name type="scientific">Canna indica</name>
    <name type="common">Indian-shot</name>
    <dbReference type="NCBI Taxonomy" id="4628"/>
    <lineage>
        <taxon>Eukaryota</taxon>
        <taxon>Viridiplantae</taxon>
        <taxon>Streptophyta</taxon>
        <taxon>Embryophyta</taxon>
        <taxon>Tracheophyta</taxon>
        <taxon>Spermatophyta</taxon>
        <taxon>Magnoliopsida</taxon>
        <taxon>Liliopsida</taxon>
        <taxon>Zingiberales</taxon>
        <taxon>Cannaceae</taxon>
        <taxon>Canna</taxon>
    </lineage>
</organism>
<evidence type="ECO:0000259" key="2">
    <source>
        <dbReference type="PROSITE" id="PS50858"/>
    </source>
</evidence>
<keyword evidence="4" id="KW-1185">Reference proteome</keyword>
<feature type="compositionally biased region" description="Pro residues" evidence="1">
    <location>
        <begin position="39"/>
        <end position="53"/>
    </location>
</feature>
<dbReference type="Pfam" id="PF03909">
    <property type="entry name" value="BSD"/>
    <property type="match status" value="1"/>
</dbReference>
<dbReference type="Proteomes" id="UP001327560">
    <property type="component" value="Chromosome 3"/>
</dbReference>
<dbReference type="PANTHER" id="PTHR31923:SF4">
    <property type="entry name" value="BSD DOMAIN-CONTAINING PROTEIN"/>
    <property type="match status" value="1"/>
</dbReference>
<evidence type="ECO:0000313" key="3">
    <source>
        <dbReference type="EMBL" id="WOL00495.1"/>
    </source>
</evidence>
<dbReference type="InterPro" id="IPR035925">
    <property type="entry name" value="BSD_dom_sf"/>
</dbReference>
<name>A0AAQ3Q9E5_9LILI</name>
<dbReference type="AlphaFoldDB" id="A0AAQ3Q9E5"/>